<sequence length="154" mass="16729">MNTPFRLDDHKRRPAQPLAPPPADYFERLPRQVMARVQPRAPRESVVLGWLAALPLPLRTVLASAVVLGGFTTSFFLSQPTAGPTAAAPVATLEAVPHTEMVQYLLASDSRITLSDLAELPTAPDRTLTDSFLQASPDELQDALDGQPVDDTYL</sequence>
<evidence type="ECO:0000313" key="2">
    <source>
        <dbReference type="EMBL" id="UOQ52191.1"/>
    </source>
</evidence>
<gene>
    <name evidence="2" type="ORF">MUN80_20815</name>
</gene>
<evidence type="ECO:0000256" key="1">
    <source>
        <dbReference type="SAM" id="MobiDB-lite"/>
    </source>
</evidence>
<name>A0ABY4F6B0_9BACT</name>
<feature type="region of interest" description="Disordered" evidence="1">
    <location>
        <begin position="1"/>
        <end position="21"/>
    </location>
</feature>
<organism evidence="2 3">
    <name type="scientific">Hymenobacter cellulosivorans</name>
    <dbReference type="NCBI Taxonomy" id="2932249"/>
    <lineage>
        <taxon>Bacteria</taxon>
        <taxon>Pseudomonadati</taxon>
        <taxon>Bacteroidota</taxon>
        <taxon>Cytophagia</taxon>
        <taxon>Cytophagales</taxon>
        <taxon>Hymenobacteraceae</taxon>
        <taxon>Hymenobacter</taxon>
    </lineage>
</organism>
<protein>
    <submittedName>
        <fullName evidence="2">Uncharacterized protein</fullName>
    </submittedName>
</protein>
<keyword evidence="3" id="KW-1185">Reference proteome</keyword>
<feature type="compositionally biased region" description="Basic and acidic residues" evidence="1">
    <location>
        <begin position="1"/>
        <end position="11"/>
    </location>
</feature>
<evidence type="ECO:0000313" key="3">
    <source>
        <dbReference type="Proteomes" id="UP000831785"/>
    </source>
</evidence>
<dbReference type="EMBL" id="CP095049">
    <property type="protein sequence ID" value="UOQ52191.1"/>
    <property type="molecule type" value="Genomic_DNA"/>
</dbReference>
<accession>A0ABY4F6B0</accession>
<proteinExistence type="predicted"/>
<dbReference type="RefSeq" id="WP_244715948.1">
    <property type="nucleotide sequence ID" value="NZ_CP095049.1"/>
</dbReference>
<dbReference type="Proteomes" id="UP000831785">
    <property type="component" value="Chromosome"/>
</dbReference>
<reference evidence="2 3" key="1">
    <citation type="submission" date="2022-04" db="EMBL/GenBank/DDBJ databases">
        <title>Hymenobacter sp. isolated from the air.</title>
        <authorList>
            <person name="Won M."/>
            <person name="Lee C.-M."/>
            <person name="Woen H.-Y."/>
            <person name="Kwon S.-W."/>
        </authorList>
    </citation>
    <scope>NUCLEOTIDE SEQUENCE [LARGE SCALE GENOMIC DNA]</scope>
    <source>
        <strain evidence="3">5116 S-27</strain>
    </source>
</reference>